<keyword evidence="1" id="KW-0812">Transmembrane</keyword>
<evidence type="ECO:0000313" key="3">
    <source>
        <dbReference type="EMBL" id="MXY33907.1"/>
    </source>
</evidence>
<feature type="transmembrane region" description="Helical" evidence="1">
    <location>
        <begin position="47"/>
        <end position="65"/>
    </location>
</feature>
<dbReference type="EMBL" id="VXRY01000297">
    <property type="protein sequence ID" value="MXY33907.1"/>
    <property type="molecule type" value="Genomic_DNA"/>
</dbReference>
<dbReference type="AlphaFoldDB" id="A0A6B0Y1D8"/>
<sequence>MSGRRDMDRRSLTEAGMIMAFASVMFGLTFTFDKVPEILAQGIQPTVFPRIVLAIIFGLAALQFGRALNLRADASVGRVPAKGVPAIVFMTSATLVCFYILMPMIGTFPTLILFCPALAVLWGERRWALMSVSFAGFIGFIYLLFRVAMNVPLP</sequence>
<feature type="domain" description="DUF1468" evidence="2">
    <location>
        <begin position="17"/>
        <end position="154"/>
    </location>
</feature>
<evidence type="ECO:0000256" key="1">
    <source>
        <dbReference type="SAM" id="Phobius"/>
    </source>
</evidence>
<keyword evidence="1" id="KW-0472">Membrane</keyword>
<dbReference type="Pfam" id="PF07331">
    <property type="entry name" value="TctB"/>
    <property type="match status" value="1"/>
</dbReference>
<feature type="transmembrane region" description="Helical" evidence="1">
    <location>
        <begin position="126"/>
        <end position="145"/>
    </location>
</feature>
<comment type="caution">
    <text evidence="3">The sequence shown here is derived from an EMBL/GenBank/DDBJ whole genome shotgun (WGS) entry which is preliminary data.</text>
</comment>
<dbReference type="InterPro" id="IPR009936">
    <property type="entry name" value="DUF1468"/>
</dbReference>
<reference evidence="3" key="1">
    <citation type="submission" date="2019-09" db="EMBL/GenBank/DDBJ databases">
        <title>Characterisation of the sponge microbiome using genome-centric metagenomics.</title>
        <authorList>
            <person name="Engelberts J.P."/>
            <person name="Robbins S.J."/>
            <person name="De Goeij J.M."/>
            <person name="Aranda M."/>
            <person name="Bell S.C."/>
            <person name="Webster N.S."/>
        </authorList>
    </citation>
    <scope>NUCLEOTIDE SEQUENCE</scope>
    <source>
        <strain evidence="3">SB0664_bin_43</strain>
    </source>
</reference>
<feature type="transmembrane region" description="Helical" evidence="1">
    <location>
        <begin position="86"/>
        <end position="114"/>
    </location>
</feature>
<name>A0A6B0Y1D8_9RHOB</name>
<accession>A0A6B0Y1D8</accession>
<organism evidence="3">
    <name type="scientific">Boseongicola sp. SB0664_bin_43</name>
    <dbReference type="NCBI Taxonomy" id="2604844"/>
    <lineage>
        <taxon>Bacteria</taxon>
        <taxon>Pseudomonadati</taxon>
        <taxon>Pseudomonadota</taxon>
        <taxon>Alphaproteobacteria</taxon>
        <taxon>Rhodobacterales</taxon>
        <taxon>Paracoccaceae</taxon>
        <taxon>Boseongicola</taxon>
    </lineage>
</organism>
<keyword evidence="1" id="KW-1133">Transmembrane helix</keyword>
<feature type="transmembrane region" description="Helical" evidence="1">
    <location>
        <begin position="12"/>
        <end position="32"/>
    </location>
</feature>
<gene>
    <name evidence="3" type="ORF">F4Y60_07420</name>
</gene>
<proteinExistence type="predicted"/>
<protein>
    <submittedName>
        <fullName evidence="3">Tripartite tricarboxylate transporter TctB family protein</fullName>
    </submittedName>
</protein>
<evidence type="ECO:0000259" key="2">
    <source>
        <dbReference type="Pfam" id="PF07331"/>
    </source>
</evidence>